<keyword evidence="2" id="KW-0539">Nucleus</keyword>
<feature type="compositionally biased region" description="Low complexity" evidence="3">
    <location>
        <begin position="368"/>
        <end position="383"/>
    </location>
</feature>
<evidence type="ECO:0000259" key="4">
    <source>
        <dbReference type="PROSITE" id="PS50013"/>
    </source>
</evidence>
<dbReference type="InterPro" id="IPR023780">
    <property type="entry name" value="Chromo_domain"/>
</dbReference>
<dbReference type="GO" id="GO:0000785">
    <property type="term" value="C:chromatin"/>
    <property type="evidence" value="ECO:0007669"/>
    <property type="project" value="TreeGrafter"/>
</dbReference>
<organism evidence="5 6">
    <name type="scientific">Nasonia vitripennis</name>
    <name type="common">Parasitic wasp</name>
    <dbReference type="NCBI Taxonomy" id="7425"/>
    <lineage>
        <taxon>Eukaryota</taxon>
        <taxon>Metazoa</taxon>
        <taxon>Ecdysozoa</taxon>
        <taxon>Arthropoda</taxon>
        <taxon>Hexapoda</taxon>
        <taxon>Insecta</taxon>
        <taxon>Pterygota</taxon>
        <taxon>Neoptera</taxon>
        <taxon>Endopterygota</taxon>
        <taxon>Hymenoptera</taxon>
        <taxon>Apocrita</taxon>
        <taxon>Proctotrupomorpha</taxon>
        <taxon>Chalcidoidea</taxon>
        <taxon>Pteromalidae</taxon>
        <taxon>Pteromalinae</taxon>
        <taxon>Nasonia</taxon>
    </lineage>
</organism>
<dbReference type="CDD" id="cd18644">
    <property type="entry name" value="CD_polycomb"/>
    <property type="match status" value="1"/>
</dbReference>
<dbReference type="InterPro" id="IPR033773">
    <property type="entry name" value="CBX7_C"/>
</dbReference>
<dbReference type="InParanoid" id="A0A7M7LIW3"/>
<dbReference type="PROSITE" id="PS00598">
    <property type="entry name" value="CHROMO_1"/>
    <property type="match status" value="1"/>
</dbReference>
<dbReference type="Pfam" id="PF00385">
    <property type="entry name" value="Chromo"/>
    <property type="match status" value="1"/>
</dbReference>
<dbReference type="SMR" id="A0A7M7LIW3"/>
<dbReference type="InterPro" id="IPR023779">
    <property type="entry name" value="Chromodomain_CS"/>
</dbReference>
<accession>A0A7M7LIW3</accession>
<dbReference type="GO" id="GO:0003682">
    <property type="term" value="F:chromatin binding"/>
    <property type="evidence" value="ECO:0007669"/>
    <property type="project" value="TreeGrafter"/>
</dbReference>
<name>A0A7M7LIW3_NASVI</name>
<comment type="subcellular location">
    <subcellularLocation>
        <location evidence="1">Nucleus</location>
    </subcellularLocation>
</comment>
<feature type="compositionally biased region" description="Basic and acidic residues" evidence="3">
    <location>
        <begin position="137"/>
        <end position="148"/>
    </location>
</feature>
<dbReference type="AlphaFoldDB" id="A0A7M7LIW3"/>
<dbReference type="Gene3D" id="2.40.50.40">
    <property type="match status" value="1"/>
</dbReference>
<evidence type="ECO:0000256" key="1">
    <source>
        <dbReference type="ARBA" id="ARBA00004123"/>
    </source>
</evidence>
<feature type="compositionally biased region" description="Basic and acidic residues" evidence="3">
    <location>
        <begin position="255"/>
        <end position="264"/>
    </location>
</feature>
<dbReference type="GO" id="GO:0000122">
    <property type="term" value="P:negative regulation of transcription by RNA polymerase II"/>
    <property type="evidence" value="ECO:0007669"/>
    <property type="project" value="TreeGrafter"/>
</dbReference>
<protein>
    <recommendedName>
        <fullName evidence="4">Chromo domain-containing protein</fullName>
    </recommendedName>
</protein>
<evidence type="ECO:0000313" key="6">
    <source>
        <dbReference type="Proteomes" id="UP000002358"/>
    </source>
</evidence>
<dbReference type="Pfam" id="PF17218">
    <property type="entry name" value="CBX7_C"/>
    <property type="match status" value="1"/>
</dbReference>
<dbReference type="PRINTS" id="PR00504">
    <property type="entry name" value="CHROMODOMAIN"/>
</dbReference>
<sequence length="468" mass="51721">MDLGDRVYAAERITKKREKRGKVEYYVKWKGWSKKYNTWEPEENILDVRLIELYEESQRGGDVTARRPRRRDTRYSEQILANLVVEEEPGGDERVGEDSQDESATETTVAPVVTATRLSSPVDALNVDEDTLASSLDGHESPIPKPDHFSAVSDSESSNSSLELPLMPRRMPAGTKRKAEVLSKESGKIGVTITTSSPSSGSGSPPPSKKIKGSSSSPTYHTHKVNGRRPSSSSVKSTPEEPLPAVPTTPAPAIQDKKRPEADVPRGPPPSLPRAPSAPQSPQMDTPLEPSLQPQPTTKKKQQQQLAQTDHINKSQSPDKEKLQQQQPQPNGPVNVDANGHKSPSPTDSYTNNNRLNAGILNGHHSHNNNNNNNNNLNNNITNNNNNINNNNKSSSIKQQQTDMLKANETVYVPLTSPGTDYWHARNPVADQVFITDVTVNLKTVTIRECKTEKGFFRERDPKSDVYQ</sequence>
<dbReference type="EnsemblMetazoa" id="XM_001600281">
    <property type="protein sequence ID" value="XP_001600331"/>
    <property type="gene ID" value="LOC100115676"/>
</dbReference>
<feature type="region of interest" description="Disordered" evidence="3">
    <location>
        <begin position="84"/>
        <end position="383"/>
    </location>
</feature>
<dbReference type="RefSeq" id="XP_001600331.2">
    <property type="nucleotide sequence ID" value="XM_001600281.6"/>
</dbReference>
<feature type="compositionally biased region" description="Low complexity" evidence="3">
    <location>
        <begin position="292"/>
        <end position="309"/>
    </location>
</feature>
<dbReference type="InterPro" id="IPR016197">
    <property type="entry name" value="Chromo-like_dom_sf"/>
</dbReference>
<evidence type="ECO:0000256" key="3">
    <source>
        <dbReference type="SAM" id="MobiDB-lite"/>
    </source>
</evidence>
<feature type="compositionally biased region" description="Low complexity" evidence="3">
    <location>
        <begin position="274"/>
        <end position="283"/>
    </location>
</feature>
<keyword evidence="6" id="KW-1185">Reference proteome</keyword>
<feature type="compositionally biased region" description="Basic and acidic residues" evidence="3">
    <location>
        <begin position="177"/>
        <end position="187"/>
    </location>
</feature>
<feature type="compositionally biased region" description="Low complexity" evidence="3">
    <location>
        <begin position="105"/>
        <end position="116"/>
    </location>
</feature>
<evidence type="ECO:0000256" key="2">
    <source>
        <dbReference type="ARBA" id="ARBA00023242"/>
    </source>
</evidence>
<dbReference type="GO" id="GO:0035102">
    <property type="term" value="C:PRC1 complex"/>
    <property type="evidence" value="ECO:0007669"/>
    <property type="project" value="TreeGrafter"/>
</dbReference>
<dbReference type="PROSITE" id="PS50013">
    <property type="entry name" value="CHROMO_2"/>
    <property type="match status" value="1"/>
</dbReference>
<feature type="compositionally biased region" description="Polar residues" evidence="3">
    <location>
        <begin position="342"/>
        <end position="356"/>
    </location>
</feature>
<feature type="compositionally biased region" description="Basic and acidic residues" evidence="3">
    <location>
        <begin position="311"/>
        <end position="323"/>
    </location>
</feature>
<dbReference type="SUPFAM" id="SSF54160">
    <property type="entry name" value="Chromo domain-like"/>
    <property type="match status" value="1"/>
</dbReference>
<proteinExistence type="predicted"/>
<reference evidence="5" key="1">
    <citation type="submission" date="2021-01" db="UniProtKB">
        <authorList>
            <consortium name="EnsemblMetazoa"/>
        </authorList>
    </citation>
    <scope>IDENTIFICATION</scope>
</reference>
<dbReference type="OrthoDB" id="8192126at2759"/>
<feature type="compositionally biased region" description="Pro residues" evidence="3">
    <location>
        <begin position="241"/>
        <end position="250"/>
    </location>
</feature>
<dbReference type="InterPro" id="IPR000953">
    <property type="entry name" value="Chromo/chromo_shadow_dom"/>
</dbReference>
<dbReference type="KEGG" id="nvi:100115676"/>
<feature type="compositionally biased region" description="Low complexity" evidence="3">
    <location>
        <begin position="150"/>
        <end position="161"/>
    </location>
</feature>
<dbReference type="SMART" id="SM00298">
    <property type="entry name" value="CHROMO"/>
    <property type="match status" value="1"/>
</dbReference>
<dbReference type="PANTHER" id="PTHR46389">
    <property type="entry name" value="POLYCOMB GROUP PROTEIN PC"/>
    <property type="match status" value="1"/>
</dbReference>
<dbReference type="Proteomes" id="UP000002358">
    <property type="component" value="Chromosome 2"/>
</dbReference>
<dbReference type="FunCoup" id="A0A7M7LIW3">
    <property type="interactions" value="506"/>
</dbReference>
<evidence type="ECO:0000313" key="5">
    <source>
        <dbReference type="EnsemblMetazoa" id="XP_001600331"/>
    </source>
</evidence>
<dbReference type="InterPro" id="IPR017984">
    <property type="entry name" value="Chromo_dom_subgr"/>
</dbReference>
<dbReference type="GeneID" id="100115676"/>
<dbReference type="InterPro" id="IPR052458">
    <property type="entry name" value="PcG_PRC1-like_component"/>
</dbReference>
<feature type="domain" description="Chromo" evidence="4">
    <location>
        <begin position="8"/>
        <end position="66"/>
    </location>
</feature>
<dbReference type="PANTHER" id="PTHR46389:SF3">
    <property type="entry name" value="POLYCOMB GROUP PROTEIN PC"/>
    <property type="match status" value="1"/>
</dbReference>